<protein>
    <submittedName>
        <fullName evidence="2">GNAT family acetyltransferase</fullName>
    </submittedName>
</protein>
<dbReference type="InterPro" id="IPR016181">
    <property type="entry name" value="Acyl_CoA_acyltransferase"/>
</dbReference>
<dbReference type="EMBL" id="LNYJ01000011">
    <property type="protein sequence ID" value="KTD17410.1"/>
    <property type="molecule type" value="Genomic_DNA"/>
</dbReference>
<evidence type="ECO:0000259" key="1">
    <source>
        <dbReference type="PROSITE" id="PS51186"/>
    </source>
</evidence>
<dbReference type="PROSITE" id="PS51186">
    <property type="entry name" value="GNAT"/>
    <property type="match status" value="1"/>
</dbReference>
<dbReference type="Pfam" id="PF13673">
    <property type="entry name" value="Acetyltransf_10"/>
    <property type="match status" value="1"/>
</dbReference>
<name>A0A0W0VBB4_9GAMM</name>
<dbReference type="AlphaFoldDB" id="A0A0W0VBB4"/>
<dbReference type="CDD" id="cd04301">
    <property type="entry name" value="NAT_SF"/>
    <property type="match status" value="1"/>
</dbReference>
<dbReference type="Gene3D" id="3.40.630.30">
    <property type="match status" value="1"/>
</dbReference>
<dbReference type="PATRIC" id="fig|456.5.peg.1832"/>
<keyword evidence="3" id="KW-1185">Reference proteome</keyword>
<proteinExistence type="predicted"/>
<evidence type="ECO:0000313" key="2">
    <source>
        <dbReference type="EMBL" id="KTD17410.1"/>
    </source>
</evidence>
<gene>
    <name evidence="2" type="ORF">Ljor_1716</name>
</gene>
<dbReference type="Proteomes" id="UP000055035">
    <property type="component" value="Unassembled WGS sequence"/>
</dbReference>
<dbReference type="InterPro" id="IPR000182">
    <property type="entry name" value="GNAT_dom"/>
</dbReference>
<comment type="caution">
    <text evidence="2">The sequence shown here is derived from an EMBL/GenBank/DDBJ whole genome shotgun (WGS) entry which is preliminary data.</text>
</comment>
<accession>A0A0W0VBB4</accession>
<dbReference type="STRING" id="456.Ljor_1716"/>
<dbReference type="OrthoDB" id="9796171at2"/>
<organism evidence="2 3">
    <name type="scientific">Legionella jordanis</name>
    <dbReference type="NCBI Taxonomy" id="456"/>
    <lineage>
        <taxon>Bacteria</taxon>
        <taxon>Pseudomonadati</taxon>
        <taxon>Pseudomonadota</taxon>
        <taxon>Gammaproteobacteria</taxon>
        <taxon>Legionellales</taxon>
        <taxon>Legionellaceae</taxon>
        <taxon>Legionella</taxon>
    </lineage>
</organism>
<feature type="domain" description="N-acetyltransferase" evidence="1">
    <location>
        <begin position="6"/>
        <end position="145"/>
    </location>
</feature>
<keyword evidence="2" id="KW-0808">Transferase</keyword>
<dbReference type="SUPFAM" id="SSF55729">
    <property type="entry name" value="Acyl-CoA N-acyltransferases (Nat)"/>
    <property type="match status" value="1"/>
</dbReference>
<reference evidence="2 3" key="1">
    <citation type="submission" date="2015-11" db="EMBL/GenBank/DDBJ databases">
        <title>Genomic analysis of 38 Legionella species identifies large and diverse effector repertoires.</title>
        <authorList>
            <person name="Burstein D."/>
            <person name="Amaro F."/>
            <person name="Zusman T."/>
            <person name="Lifshitz Z."/>
            <person name="Cohen O."/>
            <person name="Gilbert J.A."/>
            <person name="Pupko T."/>
            <person name="Shuman H.A."/>
            <person name="Segal G."/>
        </authorList>
    </citation>
    <scope>NUCLEOTIDE SEQUENCE [LARGE SCALE GENOMIC DNA]</scope>
    <source>
        <strain evidence="2 3">BL-540</strain>
    </source>
</reference>
<sequence>MNIAIYSFEELSINTLYDILALRNQVFIVEQQCVYQDLDFKDQQARHLLVYDAGKLIAYARILPFNHKDMSFGRLVTAQSHRRFGLGKQLMASILTYLQTHFASQAIVITAQQYLQHFYQSYGFLPEGEPFDMDGILHIKMVKAP</sequence>
<evidence type="ECO:0000313" key="3">
    <source>
        <dbReference type="Proteomes" id="UP000055035"/>
    </source>
</evidence>
<dbReference type="GO" id="GO:0016747">
    <property type="term" value="F:acyltransferase activity, transferring groups other than amino-acyl groups"/>
    <property type="evidence" value="ECO:0007669"/>
    <property type="project" value="InterPro"/>
</dbReference>
<dbReference type="RefSeq" id="WP_058471168.1">
    <property type="nucleotide sequence ID" value="NZ_CAAAIC010000009.1"/>
</dbReference>